<feature type="binding site" evidence="9">
    <location>
        <position position="315"/>
    </location>
    <ligand>
        <name>Zn(2+)</name>
        <dbReference type="ChEBI" id="CHEBI:29105"/>
        <label>1</label>
    </ligand>
</feature>
<dbReference type="NCBIfam" id="TIGR03178">
    <property type="entry name" value="allantoinase"/>
    <property type="match status" value="1"/>
</dbReference>
<accession>A0A6G8PZL6</accession>
<evidence type="ECO:0000256" key="8">
    <source>
        <dbReference type="ARBA" id="ARBA00022833"/>
    </source>
</evidence>
<evidence type="ECO:0000256" key="3">
    <source>
        <dbReference type="ARBA" id="ARBA00010286"/>
    </source>
</evidence>
<dbReference type="FunFam" id="3.20.20.140:FF:000174">
    <property type="entry name" value="Dihydropyrimidinase-related protein 2"/>
    <property type="match status" value="1"/>
</dbReference>
<dbReference type="Pfam" id="PF01979">
    <property type="entry name" value="Amidohydro_1"/>
    <property type="match status" value="1"/>
</dbReference>
<dbReference type="PANTHER" id="PTHR43668">
    <property type="entry name" value="ALLANTOINASE"/>
    <property type="match status" value="1"/>
</dbReference>
<feature type="domain" description="Amidohydrolase-related" evidence="10">
    <location>
        <begin position="54"/>
        <end position="433"/>
    </location>
</feature>
<feature type="binding site" evidence="9">
    <location>
        <position position="186"/>
    </location>
    <ligand>
        <name>Zn(2+)</name>
        <dbReference type="ChEBI" id="CHEBI:29105"/>
        <label>2</label>
    </ligand>
</feature>
<dbReference type="GO" id="GO:0005737">
    <property type="term" value="C:cytoplasm"/>
    <property type="evidence" value="ECO:0007669"/>
    <property type="project" value="TreeGrafter"/>
</dbReference>
<dbReference type="InterPro" id="IPR011059">
    <property type="entry name" value="Metal-dep_hydrolase_composite"/>
</dbReference>
<dbReference type="GO" id="GO:0004038">
    <property type="term" value="F:allantoinase activity"/>
    <property type="evidence" value="ECO:0007669"/>
    <property type="project" value="UniProtKB-UniRule"/>
</dbReference>
<gene>
    <name evidence="9 11" type="primary">allB</name>
    <name evidence="11" type="ORF">GBA65_15305</name>
</gene>
<keyword evidence="5 9" id="KW-0659">Purine metabolism</keyword>
<dbReference type="EC" id="3.5.2.5" evidence="9"/>
<dbReference type="KEGG" id="rmar:GBA65_15305"/>
<protein>
    <recommendedName>
        <fullName evidence="9">Allantoinase</fullName>
        <ecNumber evidence="9">3.5.2.5</ecNumber>
    </recommendedName>
    <alternativeName>
        <fullName evidence="9">Allantoin-utilizing enzyme</fullName>
    </alternativeName>
</protein>
<keyword evidence="7 9" id="KW-0378">Hydrolase</keyword>
<dbReference type="InterPro" id="IPR002195">
    <property type="entry name" value="Dihydroorotase_CS"/>
</dbReference>
<comment type="similarity">
    <text evidence="3">Belongs to the metallo-dependent hydrolases superfamily. DHOase family. Class I DHOase subfamily.</text>
</comment>
<feature type="binding site" evidence="9">
    <location>
        <position position="65"/>
    </location>
    <ligand>
        <name>Zn(2+)</name>
        <dbReference type="ChEBI" id="CHEBI:29105"/>
        <label>1</label>
    </ligand>
</feature>
<evidence type="ECO:0000256" key="6">
    <source>
        <dbReference type="ARBA" id="ARBA00022723"/>
    </source>
</evidence>
<comment type="similarity">
    <text evidence="9">Belongs to the metallo-dependent hydrolases superfamily. Allantoinase family.</text>
</comment>
<comment type="function">
    <text evidence="9">Catalyzes the conversion of allantoin (5-ureidohydantoin) to allantoic acid by hydrolytic cleavage of the five-member hydantoin ring.</text>
</comment>
<comment type="function">
    <text evidence="1">Catalyzes the reversible cyclization of carbamoyl aspartate to dihydroorotate.</text>
</comment>
<feature type="binding site" evidence="9">
    <location>
        <position position="242"/>
    </location>
    <ligand>
        <name>Zn(2+)</name>
        <dbReference type="ChEBI" id="CHEBI:29105"/>
        <label>2</label>
    </ligand>
</feature>
<proteinExistence type="inferred from homology"/>
<evidence type="ECO:0000256" key="9">
    <source>
        <dbReference type="HAMAP-Rule" id="MF_01645"/>
    </source>
</evidence>
<evidence type="ECO:0000256" key="1">
    <source>
        <dbReference type="ARBA" id="ARBA00002368"/>
    </source>
</evidence>
<feature type="binding site" description="via carbamate group" evidence="9">
    <location>
        <position position="150"/>
    </location>
    <ligand>
        <name>Zn(2+)</name>
        <dbReference type="ChEBI" id="CHEBI:29105"/>
        <label>1</label>
    </ligand>
</feature>
<dbReference type="InterPro" id="IPR017593">
    <property type="entry name" value="Allantoinase"/>
</dbReference>
<dbReference type="EMBL" id="CP045121">
    <property type="protein sequence ID" value="QIN79669.1"/>
    <property type="molecule type" value="Genomic_DNA"/>
</dbReference>
<evidence type="ECO:0000256" key="4">
    <source>
        <dbReference type="ARBA" id="ARBA00011881"/>
    </source>
</evidence>
<dbReference type="HAMAP" id="MF_01645">
    <property type="entry name" value="Hydantoinase"/>
    <property type="match status" value="1"/>
</dbReference>
<sequence>MAYDLIVRGGTVVGAAPSGGPTRADVAVSDGRIAAVSPEIEGDRREEVDANGLWVLPGAIDAHVHFNEPGRTSWEGFATGTRALAAGGTTAFLEMPLNAHPPTVDAGSFNLKLRAAEASSLADFGLFGGLVPGPVGRLDELARRGVVGFKAFMSTSGTADFPPADDLTLYEGMRRAAALGLPVLVHAENRTITDGLAARARGASRTTMRDYLGSRPVVAELEAMGRAISFAEETGCSLHVVHVSTGRGVALVAAARARGVDVTCETCPHYLLLTDGDAEEIGALAKCAPPLRPRGDLEELWVRVSGGDVAFVASDHSPSPPETKVGEDFFGIWGGISGCQSLLNAMLDEGHHNRGLPLARVAELVSGNVAARFGLRGKGRIEAGADADLVLVEPDEDFVLGEDDLFYRHRASAFVGRRFRGRVARTLLRGKTVFRDGEIVSPPIGRLLRPREPVGTGV</sequence>
<evidence type="ECO:0000259" key="10">
    <source>
        <dbReference type="Pfam" id="PF01979"/>
    </source>
</evidence>
<dbReference type="SUPFAM" id="SSF51338">
    <property type="entry name" value="Composite domain of metallo-dependent hydrolases"/>
    <property type="match status" value="1"/>
</dbReference>
<dbReference type="PROSITE" id="PS00482">
    <property type="entry name" value="DIHYDROOROTASE_1"/>
    <property type="match status" value="1"/>
</dbReference>
<dbReference type="AlphaFoldDB" id="A0A6G8PZL6"/>
<dbReference type="GO" id="GO:0050897">
    <property type="term" value="F:cobalt ion binding"/>
    <property type="evidence" value="ECO:0007669"/>
    <property type="project" value="InterPro"/>
</dbReference>
<dbReference type="GO" id="GO:0006145">
    <property type="term" value="P:purine nucleobase catabolic process"/>
    <property type="evidence" value="ECO:0007669"/>
    <property type="project" value="TreeGrafter"/>
</dbReference>
<evidence type="ECO:0000313" key="11">
    <source>
        <dbReference type="EMBL" id="QIN79669.1"/>
    </source>
</evidence>
<feature type="binding site" description="via carbamate group" evidence="9">
    <location>
        <position position="150"/>
    </location>
    <ligand>
        <name>Zn(2+)</name>
        <dbReference type="ChEBI" id="CHEBI:29105"/>
        <label>2</label>
    </ligand>
</feature>
<dbReference type="GO" id="GO:0000256">
    <property type="term" value="P:allantoin catabolic process"/>
    <property type="evidence" value="ECO:0007669"/>
    <property type="project" value="UniProtKB-UniRule"/>
</dbReference>
<feature type="binding site" evidence="9">
    <location>
        <position position="63"/>
    </location>
    <ligand>
        <name>Zn(2+)</name>
        <dbReference type="ChEBI" id="CHEBI:29105"/>
        <label>1</label>
    </ligand>
</feature>
<dbReference type="InterPro" id="IPR032466">
    <property type="entry name" value="Metal_Hydrolase"/>
</dbReference>
<dbReference type="SUPFAM" id="SSF51556">
    <property type="entry name" value="Metallo-dependent hydrolases"/>
    <property type="match status" value="1"/>
</dbReference>
<dbReference type="InterPro" id="IPR050138">
    <property type="entry name" value="DHOase/Allantoinase_Hydrolase"/>
</dbReference>
<comment type="PTM">
    <text evidence="9">Carboxylation allows a single lysine to coordinate two zinc ions.</text>
</comment>
<comment type="subunit">
    <text evidence="4 9">Homotetramer.</text>
</comment>
<reference evidence="11 12" key="1">
    <citation type="submission" date="2019-10" db="EMBL/GenBank/DDBJ databases">
        <title>Rubrobacter sp nov SCSIO 52915 isolated from a deep-sea sediment in the South China Sea.</title>
        <authorList>
            <person name="Chen R.W."/>
        </authorList>
    </citation>
    <scope>NUCLEOTIDE SEQUENCE [LARGE SCALE GENOMIC DNA]</scope>
    <source>
        <strain evidence="11 12">SCSIO 52915</strain>
    </source>
</reference>
<comment type="cofactor">
    <cofactor evidence="9">
        <name>Zn(2+)</name>
        <dbReference type="ChEBI" id="CHEBI:29105"/>
    </cofactor>
    <text evidence="9">Binds 2 Zn(2+) ions per subunit.</text>
</comment>
<dbReference type="Gene3D" id="2.30.40.10">
    <property type="entry name" value="Urease, subunit C, domain 1"/>
    <property type="match status" value="1"/>
</dbReference>
<feature type="modified residue" description="N6-carboxylysine" evidence="9">
    <location>
        <position position="150"/>
    </location>
</feature>
<dbReference type="RefSeq" id="WP_166397344.1">
    <property type="nucleotide sequence ID" value="NZ_CP045121.1"/>
</dbReference>
<dbReference type="InterPro" id="IPR047604">
    <property type="entry name" value="Allantoinase_bact"/>
</dbReference>
<dbReference type="GO" id="GO:0008270">
    <property type="term" value="F:zinc ion binding"/>
    <property type="evidence" value="ECO:0007669"/>
    <property type="project" value="InterPro"/>
</dbReference>
<comment type="catalytic activity">
    <reaction evidence="9">
        <text>(S)-allantoin + H2O = allantoate + H(+)</text>
        <dbReference type="Rhea" id="RHEA:17029"/>
        <dbReference type="ChEBI" id="CHEBI:15377"/>
        <dbReference type="ChEBI" id="CHEBI:15378"/>
        <dbReference type="ChEBI" id="CHEBI:15678"/>
        <dbReference type="ChEBI" id="CHEBI:17536"/>
        <dbReference type="EC" id="3.5.2.5"/>
    </reaction>
</comment>
<keyword evidence="12" id="KW-1185">Reference proteome</keyword>
<evidence type="ECO:0000256" key="7">
    <source>
        <dbReference type="ARBA" id="ARBA00022801"/>
    </source>
</evidence>
<name>A0A6G8PZL6_9ACTN</name>
<evidence type="ECO:0000313" key="12">
    <source>
        <dbReference type="Proteomes" id="UP000502706"/>
    </source>
</evidence>
<comment type="pathway">
    <text evidence="9">Nitrogen metabolism; (S)-allantoin degradation; allantoate from (S)-allantoin: step 1/1.</text>
</comment>
<evidence type="ECO:0000256" key="5">
    <source>
        <dbReference type="ARBA" id="ARBA00022631"/>
    </source>
</evidence>
<dbReference type="Proteomes" id="UP000502706">
    <property type="component" value="Chromosome"/>
</dbReference>
<dbReference type="Gene3D" id="3.20.20.140">
    <property type="entry name" value="Metal-dependent hydrolases"/>
    <property type="match status" value="1"/>
</dbReference>
<evidence type="ECO:0000256" key="2">
    <source>
        <dbReference type="ARBA" id="ARBA00008829"/>
    </source>
</evidence>
<dbReference type="InterPro" id="IPR006680">
    <property type="entry name" value="Amidohydro-rel"/>
</dbReference>
<keyword evidence="6 9" id="KW-0479">Metal-binding</keyword>
<organism evidence="11 12">
    <name type="scientific">Rubrobacter marinus</name>
    <dbReference type="NCBI Taxonomy" id="2653852"/>
    <lineage>
        <taxon>Bacteria</taxon>
        <taxon>Bacillati</taxon>
        <taxon>Actinomycetota</taxon>
        <taxon>Rubrobacteria</taxon>
        <taxon>Rubrobacterales</taxon>
        <taxon>Rubrobacteraceae</taxon>
        <taxon>Rubrobacter</taxon>
    </lineage>
</organism>
<dbReference type="PANTHER" id="PTHR43668:SF4">
    <property type="entry name" value="ALLANTOINASE"/>
    <property type="match status" value="1"/>
</dbReference>
<keyword evidence="8 9" id="KW-0862">Zinc</keyword>
<dbReference type="UniPathway" id="UPA00395">
    <property type="reaction ID" value="UER00653"/>
</dbReference>
<comment type="similarity">
    <text evidence="2">Belongs to the metallo-dependent hydrolases superfamily. Hydantoinase/dihydropyrimidinase family.</text>
</comment>